<protein>
    <recommendedName>
        <fullName evidence="5">Nickel/cobalt transporter regulator</fullName>
    </recommendedName>
</protein>
<dbReference type="Gene3D" id="3.10.450.160">
    <property type="entry name" value="inner membrane protein cigr"/>
    <property type="match status" value="1"/>
</dbReference>
<dbReference type="Proteomes" id="UP000295722">
    <property type="component" value="Unassembled WGS sequence"/>
</dbReference>
<organism evidence="3 4">
    <name type="scientific">Paraburkholderia silviterrae</name>
    <dbReference type="NCBI Taxonomy" id="2528715"/>
    <lineage>
        <taxon>Bacteria</taxon>
        <taxon>Pseudomonadati</taxon>
        <taxon>Pseudomonadota</taxon>
        <taxon>Betaproteobacteria</taxon>
        <taxon>Burkholderiales</taxon>
        <taxon>Burkholderiaceae</taxon>
        <taxon>Paraburkholderia</taxon>
    </lineage>
</organism>
<accession>A0A4R5MEQ1</accession>
<feature type="chain" id="PRO_5020538506" description="Nickel/cobalt transporter regulator" evidence="2">
    <location>
        <begin position="25"/>
        <end position="109"/>
    </location>
</feature>
<evidence type="ECO:0008006" key="5">
    <source>
        <dbReference type="Google" id="ProtNLM"/>
    </source>
</evidence>
<dbReference type="EMBL" id="SMRP01000002">
    <property type="protein sequence ID" value="TDG25384.1"/>
    <property type="molecule type" value="Genomic_DNA"/>
</dbReference>
<feature type="compositionally biased region" description="Pro residues" evidence="1">
    <location>
        <begin position="38"/>
        <end position="49"/>
    </location>
</feature>
<dbReference type="InterPro" id="IPR024572">
    <property type="entry name" value="RcnB"/>
</dbReference>
<feature type="region of interest" description="Disordered" evidence="1">
    <location>
        <begin position="24"/>
        <end position="56"/>
    </location>
</feature>
<dbReference type="Pfam" id="PF11776">
    <property type="entry name" value="RcnB"/>
    <property type="match status" value="1"/>
</dbReference>
<proteinExistence type="predicted"/>
<comment type="caution">
    <text evidence="3">The sequence shown here is derived from an EMBL/GenBank/DDBJ whole genome shotgun (WGS) entry which is preliminary data.</text>
</comment>
<dbReference type="RefSeq" id="WP_133193947.1">
    <property type="nucleotide sequence ID" value="NZ_JBHUCW010000006.1"/>
</dbReference>
<evidence type="ECO:0000313" key="4">
    <source>
        <dbReference type="Proteomes" id="UP000295722"/>
    </source>
</evidence>
<evidence type="ECO:0000256" key="2">
    <source>
        <dbReference type="SAM" id="SignalP"/>
    </source>
</evidence>
<keyword evidence="4" id="KW-1185">Reference proteome</keyword>
<sequence>MKKRVLLLAALALPGVLVSAYSFAQQPPRPGPNEYHGGPPPDHPPPDMPAPQWHKGDRVAPEFRDRQYVVEDWREYHLKPPPRGYHWVGVGGQYYLVRNSNWTVERVGP</sequence>
<dbReference type="OrthoDB" id="6687316at2"/>
<reference evidence="3 4" key="1">
    <citation type="submission" date="2019-03" db="EMBL/GenBank/DDBJ databases">
        <title>Paraburkholderia sp. 4M-K11, isolated from subtropical forest soil.</title>
        <authorList>
            <person name="Gao Z.-H."/>
            <person name="Qiu L.-H."/>
        </authorList>
    </citation>
    <scope>NUCLEOTIDE SEQUENCE [LARGE SCALE GENOMIC DNA]</scope>
    <source>
        <strain evidence="3 4">4M-K11</strain>
    </source>
</reference>
<keyword evidence="2" id="KW-0732">Signal</keyword>
<feature type="signal peptide" evidence="2">
    <location>
        <begin position="1"/>
        <end position="24"/>
    </location>
</feature>
<dbReference type="AlphaFoldDB" id="A0A4R5MEQ1"/>
<gene>
    <name evidence="3" type="ORF">EYW47_06005</name>
</gene>
<evidence type="ECO:0000313" key="3">
    <source>
        <dbReference type="EMBL" id="TDG25384.1"/>
    </source>
</evidence>
<name>A0A4R5MEQ1_9BURK</name>
<evidence type="ECO:0000256" key="1">
    <source>
        <dbReference type="SAM" id="MobiDB-lite"/>
    </source>
</evidence>